<dbReference type="Proteomes" id="UP000824540">
    <property type="component" value="Unassembled WGS sequence"/>
</dbReference>
<comment type="caution">
    <text evidence="7">The sequence shown here is derived from an EMBL/GenBank/DDBJ whole genome shotgun (WGS) entry which is preliminary data.</text>
</comment>
<evidence type="ECO:0000256" key="4">
    <source>
        <dbReference type="ARBA" id="ARBA00023125"/>
    </source>
</evidence>
<evidence type="ECO:0000313" key="8">
    <source>
        <dbReference type="Proteomes" id="UP000824540"/>
    </source>
</evidence>
<dbReference type="PANTHER" id="PTHR45781:SF2">
    <property type="entry name" value="TOX HIGH MOBILITY GROUP BOX FAMILY MEMBER 4"/>
    <property type="match status" value="1"/>
</dbReference>
<evidence type="ECO:0000313" key="7">
    <source>
        <dbReference type="EMBL" id="KAG9328136.1"/>
    </source>
</evidence>
<evidence type="ECO:0000256" key="2">
    <source>
        <dbReference type="ARBA" id="ARBA00004286"/>
    </source>
</evidence>
<comment type="subcellular location">
    <subcellularLocation>
        <location evidence="2">Chromosome</location>
    </subcellularLocation>
    <subcellularLocation>
        <location evidence="1">Nucleus</location>
    </subcellularLocation>
</comment>
<proteinExistence type="predicted"/>
<sequence length="86" mass="9281">MEVEVTVAPGPELSAPPGPPGRCLRAGCTNPPVESKDWDREYCSNECVATHCRYRIHEAVRKLGGTGGLALQVSGDRPQKAHERGK</sequence>
<gene>
    <name evidence="7" type="ORF">JZ751_016285</name>
</gene>
<keyword evidence="4" id="KW-0238">DNA-binding</keyword>
<keyword evidence="8" id="KW-1185">Reference proteome</keyword>
<dbReference type="InterPro" id="IPR051365">
    <property type="entry name" value="TOX_HMG-box_domain"/>
</dbReference>
<feature type="region of interest" description="Disordered" evidence="6">
    <location>
        <begin position="1"/>
        <end position="23"/>
    </location>
</feature>
<keyword evidence="3" id="KW-0158">Chromosome</keyword>
<dbReference type="GO" id="GO:0005694">
    <property type="term" value="C:chromosome"/>
    <property type="evidence" value="ECO:0007669"/>
    <property type="project" value="UniProtKB-SubCell"/>
</dbReference>
<dbReference type="PANTHER" id="PTHR45781">
    <property type="entry name" value="AGAP000281-PA"/>
    <property type="match status" value="1"/>
</dbReference>
<dbReference type="GO" id="GO:0031490">
    <property type="term" value="F:chromatin DNA binding"/>
    <property type="evidence" value="ECO:0007669"/>
    <property type="project" value="TreeGrafter"/>
</dbReference>
<name>A0A8T2MKN7_9TELE</name>
<evidence type="ECO:0000256" key="6">
    <source>
        <dbReference type="SAM" id="MobiDB-lite"/>
    </source>
</evidence>
<dbReference type="AlphaFoldDB" id="A0A8T2MKN7"/>
<dbReference type="EMBL" id="JAFBMS010002651">
    <property type="protein sequence ID" value="KAG9328136.1"/>
    <property type="molecule type" value="Genomic_DNA"/>
</dbReference>
<protein>
    <submittedName>
        <fullName evidence="7">Uncharacterized protein</fullName>
    </submittedName>
</protein>
<dbReference type="GO" id="GO:0006357">
    <property type="term" value="P:regulation of transcription by RNA polymerase II"/>
    <property type="evidence" value="ECO:0007669"/>
    <property type="project" value="TreeGrafter"/>
</dbReference>
<evidence type="ECO:0000256" key="5">
    <source>
        <dbReference type="ARBA" id="ARBA00023242"/>
    </source>
</evidence>
<dbReference type="GO" id="GO:0005634">
    <property type="term" value="C:nucleus"/>
    <property type="evidence" value="ECO:0007669"/>
    <property type="project" value="UniProtKB-SubCell"/>
</dbReference>
<reference evidence="7" key="1">
    <citation type="thesis" date="2021" institute="BYU ScholarsArchive" country="Provo, UT, USA">
        <title>Applications of and Algorithms for Genome Assembly and Genomic Analyses with an Emphasis on Marine Teleosts.</title>
        <authorList>
            <person name="Pickett B.D."/>
        </authorList>
    </citation>
    <scope>NUCLEOTIDE SEQUENCE</scope>
    <source>
        <strain evidence="7">HI-2016</strain>
    </source>
</reference>
<organism evidence="7 8">
    <name type="scientific">Albula glossodonta</name>
    <name type="common">roundjaw bonefish</name>
    <dbReference type="NCBI Taxonomy" id="121402"/>
    <lineage>
        <taxon>Eukaryota</taxon>
        <taxon>Metazoa</taxon>
        <taxon>Chordata</taxon>
        <taxon>Craniata</taxon>
        <taxon>Vertebrata</taxon>
        <taxon>Euteleostomi</taxon>
        <taxon>Actinopterygii</taxon>
        <taxon>Neopterygii</taxon>
        <taxon>Teleostei</taxon>
        <taxon>Albuliformes</taxon>
        <taxon>Albulidae</taxon>
        <taxon>Albula</taxon>
    </lineage>
</organism>
<accession>A0A8T2MKN7</accession>
<evidence type="ECO:0000256" key="1">
    <source>
        <dbReference type="ARBA" id="ARBA00004123"/>
    </source>
</evidence>
<keyword evidence="5" id="KW-0539">Nucleus</keyword>
<dbReference type="OrthoDB" id="9950610at2759"/>
<evidence type="ECO:0000256" key="3">
    <source>
        <dbReference type="ARBA" id="ARBA00022454"/>
    </source>
</evidence>